<dbReference type="Gene3D" id="4.10.60.10">
    <property type="entry name" value="Zinc finger, CCHC-type"/>
    <property type="match status" value="1"/>
</dbReference>
<dbReference type="EMBL" id="JBJJXI010000003">
    <property type="protein sequence ID" value="KAL3407729.1"/>
    <property type="molecule type" value="Genomic_DNA"/>
</dbReference>
<accession>A0ABD2XS23</accession>
<protein>
    <recommendedName>
        <fullName evidence="3">CCHC-type domain-containing protein</fullName>
    </recommendedName>
</protein>
<evidence type="ECO:0000259" key="3">
    <source>
        <dbReference type="PROSITE" id="PS50158"/>
    </source>
</evidence>
<dbReference type="SUPFAM" id="SSF57756">
    <property type="entry name" value="Retrovirus zinc finger-like domains"/>
    <property type="match status" value="1"/>
</dbReference>
<evidence type="ECO:0000256" key="2">
    <source>
        <dbReference type="SAM" id="MobiDB-lite"/>
    </source>
</evidence>
<dbReference type="Proteomes" id="UP001627154">
    <property type="component" value="Unassembled WGS sequence"/>
</dbReference>
<keyword evidence="5" id="KW-1185">Reference proteome</keyword>
<dbReference type="InterPro" id="IPR036875">
    <property type="entry name" value="Znf_CCHC_sf"/>
</dbReference>
<evidence type="ECO:0000256" key="1">
    <source>
        <dbReference type="PROSITE-ProRule" id="PRU00047"/>
    </source>
</evidence>
<evidence type="ECO:0000313" key="5">
    <source>
        <dbReference type="Proteomes" id="UP001627154"/>
    </source>
</evidence>
<organism evidence="4 5">
    <name type="scientific">Trichogramma kaykai</name>
    <dbReference type="NCBI Taxonomy" id="54128"/>
    <lineage>
        <taxon>Eukaryota</taxon>
        <taxon>Metazoa</taxon>
        <taxon>Ecdysozoa</taxon>
        <taxon>Arthropoda</taxon>
        <taxon>Hexapoda</taxon>
        <taxon>Insecta</taxon>
        <taxon>Pterygota</taxon>
        <taxon>Neoptera</taxon>
        <taxon>Endopterygota</taxon>
        <taxon>Hymenoptera</taxon>
        <taxon>Apocrita</taxon>
        <taxon>Proctotrupomorpha</taxon>
        <taxon>Chalcidoidea</taxon>
        <taxon>Trichogrammatidae</taxon>
        <taxon>Trichogramma</taxon>
    </lineage>
</organism>
<comment type="caution">
    <text evidence="4">The sequence shown here is derived from an EMBL/GenBank/DDBJ whole genome shotgun (WGS) entry which is preliminary data.</text>
</comment>
<keyword evidence="1" id="KW-0863">Zinc-finger</keyword>
<dbReference type="SMART" id="SM00343">
    <property type="entry name" value="ZnF_C2HC"/>
    <property type="match status" value="2"/>
</dbReference>
<reference evidence="4 5" key="1">
    <citation type="journal article" date="2024" name="bioRxiv">
        <title>A reference genome for Trichogramma kaykai: A tiny desert-dwelling parasitoid wasp with competing sex-ratio distorters.</title>
        <authorList>
            <person name="Culotta J."/>
            <person name="Lindsey A.R."/>
        </authorList>
    </citation>
    <scope>NUCLEOTIDE SEQUENCE [LARGE SCALE GENOMIC DNA]</scope>
    <source>
        <strain evidence="4 5">KSX58</strain>
    </source>
</reference>
<dbReference type="AlphaFoldDB" id="A0ABD2XS23"/>
<feature type="region of interest" description="Disordered" evidence="2">
    <location>
        <begin position="1"/>
        <end position="23"/>
    </location>
</feature>
<keyword evidence="1" id="KW-0479">Metal-binding</keyword>
<sequence>MKMAGQTNISTPGGNPNNLVNPSVGSEQVKALLAFGCPSDSGEGTFSSAFLKQIEDSFKEPGEKDTQSMLNLERRHSIISTISDTSSVKRKRAEDDIGEVEPECDLYNLIEEQITEILKVFDLRAKKRPYSELLDEIPRRLVEIKRNALKLAMSNTLLKGRVSQSESDKAKMRATYQRSYKDVLKITNSPKPKEVPTIRVNKPKTPQRVKPTQQRFVALIKSNDATTEPSSLKATLQSAINPIADKIHVKGLRQTRGGSLLIETGTKEDLTKLPDNQKLKDNGLSIKEPDKISPRMIVYDVPSSLSEEGLKKALREQNEWITPECLCQPKFRLGKKDGDNVHWVLEVSPAFRTLMNREKGVYLGWQRCRVRDYMSISRCFKCQGIKHIAKFCTETVETCGKCAETGHTQKNCPRTDRPKICALCKKMGRPHDHRMDNKCPAYLQAIEREKDRTDYGGG</sequence>
<dbReference type="PROSITE" id="PS50158">
    <property type="entry name" value="ZF_CCHC"/>
    <property type="match status" value="1"/>
</dbReference>
<keyword evidence="1" id="KW-0862">Zinc</keyword>
<evidence type="ECO:0000313" key="4">
    <source>
        <dbReference type="EMBL" id="KAL3407729.1"/>
    </source>
</evidence>
<gene>
    <name evidence="4" type="ORF">TKK_000397</name>
</gene>
<dbReference type="InterPro" id="IPR001878">
    <property type="entry name" value="Znf_CCHC"/>
</dbReference>
<feature type="domain" description="CCHC-type" evidence="3">
    <location>
        <begin position="399"/>
        <end position="414"/>
    </location>
</feature>
<name>A0ABD2XS23_9HYME</name>
<dbReference type="GO" id="GO:0008270">
    <property type="term" value="F:zinc ion binding"/>
    <property type="evidence" value="ECO:0007669"/>
    <property type="project" value="UniProtKB-KW"/>
</dbReference>
<proteinExistence type="predicted"/>